<dbReference type="AlphaFoldDB" id="A0A7J7MB12"/>
<feature type="domain" description="Myb/SANT-like" evidence="2">
    <location>
        <begin position="134"/>
        <end position="200"/>
    </location>
</feature>
<name>A0A7J7MB12_9MAGN</name>
<dbReference type="Proteomes" id="UP000541444">
    <property type="component" value="Unassembled WGS sequence"/>
</dbReference>
<evidence type="ECO:0000313" key="3">
    <source>
        <dbReference type="EMBL" id="KAF6151960.1"/>
    </source>
</evidence>
<evidence type="ECO:0000313" key="4">
    <source>
        <dbReference type="Proteomes" id="UP000541444"/>
    </source>
</evidence>
<dbReference type="OrthoDB" id="76215at2759"/>
<feature type="compositionally biased region" description="Low complexity" evidence="1">
    <location>
        <begin position="1"/>
        <end position="19"/>
    </location>
</feature>
<feature type="compositionally biased region" description="Gly residues" evidence="1">
    <location>
        <begin position="57"/>
        <end position="68"/>
    </location>
</feature>
<comment type="caution">
    <text evidence="3">The sequence shown here is derived from an EMBL/GenBank/DDBJ whole genome shotgun (WGS) entry which is preliminary data.</text>
</comment>
<dbReference type="PANTHER" id="PTHR31704:SF48">
    <property type="entry name" value="L10-INTERACTING MYB DOMAIN-CONTAINING PROTEIN-LIKE"/>
    <property type="match status" value="1"/>
</dbReference>
<organism evidence="3 4">
    <name type="scientific">Kingdonia uniflora</name>
    <dbReference type="NCBI Taxonomy" id="39325"/>
    <lineage>
        <taxon>Eukaryota</taxon>
        <taxon>Viridiplantae</taxon>
        <taxon>Streptophyta</taxon>
        <taxon>Embryophyta</taxon>
        <taxon>Tracheophyta</taxon>
        <taxon>Spermatophyta</taxon>
        <taxon>Magnoliopsida</taxon>
        <taxon>Ranunculales</taxon>
        <taxon>Circaeasteraceae</taxon>
        <taxon>Kingdonia</taxon>
    </lineage>
</organism>
<evidence type="ECO:0000259" key="2">
    <source>
        <dbReference type="Pfam" id="PF12776"/>
    </source>
</evidence>
<dbReference type="EMBL" id="JACGCM010001659">
    <property type="protein sequence ID" value="KAF6151960.1"/>
    <property type="molecule type" value="Genomic_DNA"/>
</dbReference>
<dbReference type="InterPro" id="IPR024752">
    <property type="entry name" value="Myb/SANT-like_dom"/>
</dbReference>
<dbReference type="Pfam" id="PF12776">
    <property type="entry name" value="Myb_DNA-bind_3"/>
    <property type="match status" value="1"/>
</dbReference>
<gene>
    <name evidence="3" type="ORF">GIB67_010534</name>
</gene>
<dbReference type="PANTHER" id="PTHR31704">
    <property type="entry name" value="MYB/SANT-LIKE DNA-BINDING DOMAIN PROTEIN-RELATED"/>
    <property type="match status" value="1"/>
</dbReference>
<accession>A0A7J7MB12</accession>
<feature type="region of interest" description="Disordered" evidence="1">
    <location>
        <begin position="46"/>
        <end position="70"/>
    </location>
</feature>
<evidence type="ECO:0000256" key="1">
    <source>
        <dbReference type="SAM" id="MobiDB-lite"/>
    </source>
</evidence>
<reference evidence="3 4" key="1">
    <citation type="journal article" date="2020" name="IScience">
        <title>Genome Sequencing of the Endangered Kingdonia uniflora (Circaeasteraceae, Ranunculales) Reveals Potential Mechanisms of Evolutionary Specialization.</title>
        <authorList>
            <person name="Sun Y."/>
            <person name="Deng T."/>
            <person name="Zhang A."/>
            <person name="Moore M.J."/>
            <person name="Landis J.B."/>
            <person name="Lin N."/>
            <person name="Zhang H."/>
            <person name="Zhang X."/>
            <person name="Huang J."/>
            <person name="Zhang X."/>
            <person name="Sun H."/>
            <person name="Wang H."/>
        </authorList>
    </citation>
    <scope>NUCLEOTIDE SEQUENCE [LARGE SCALE GENOMIC DNA]</scope>
    <source>
        <strain evidence="3">TB1705</strain>
        <tissue evidence="3">Leaf</tissue>
    </source>
</reference>
<proteinExistence type="predicted"/>
<sequence length="343" mass="38949">MSDQSLSSLSSSSSSSSSSGTEDLFRRQIMMIHEYSKVLIKMGDVKEKEQDAHHHGSGGSEGGGGGCKMGRIDKLKGRDHKLGEFSLMMDYFGANPVFKVVPNLLTMLFYLFVIVVPNMYNQEDKARVMLIPSKKKAWKTVEEELNNIQDQHVLKHMELKNQWDYMKKQWQVWRGLINWTGHGYDPISCTFDWPKDVWENIIALNFEAKKYKTAPLQHRDLLEKLFDGLSATGDFVWSSVGSVKSKEKRSAATVQPLEPMELVQYLISAFTAQGASSTSASNDNTTSEVLKVLKDMVNSYEIDDALFFKGLKLLGGKDEHNYKVIFLWLEPKRRLAFLEALLT</sequence>
<keyword evidence="4" id="KW-1185">Reference proteome</keyword>
<protein>
    <recommendedName>
        <fullName evidence="2">Myb/SANT-like domain-containing protein</fullName>
    </recommendedName>
</protein>
<feature type="region of interest" description="Disordered" evidence="1">
    <location>
        <begin position="1"/>
        <end position="21"/>
    </location>
</feature>